<dbReference type="SMART" id="SM00360">
    <property type="entry name" value="RRM"/>
    <property type="match status" value="3"/>
</dbReference>
<keyword evidence="4" id="KW-0812">Transmembrane</keyword>
<dbReference type="RefSeq" id="XP_003959138.1">
    <property type="nucleotide sequence ID" value="XM_003959089.1"/>
</dbReference>
<feature type="transmembrane region" description="Helical" evidence="4">
    <location>
        <begin position="12"/>
        <end position="31"/>
    </location>
</feature>
<feature type="region of interest" description="Disordered" evidence="3">
    <location>
        <begin position="62"/>
        <end position="89"/>
    </location>
</feature>
<dbReference type="GO" id="GO:0003729">
    <property type="term" value="F:mRNA binding"/>
    <property type="evidence" value="ECO:0007669"/>
    <property type="project" value="TreeGrafter"/>
</dbReference>
<protein>
    <recommendedName>
        <fullName evidence="5">RRM domain-containing protein</fullName>
    </recommendedName>
</protein>
<dbReference type="InterPro" id="IPR035979">
    <property type="entry name" value="RBD_domain_sf"/>
</dbReference>
<dbReference type="InterPro" id="IPR050502">
    <property type="entry name" value="Euk_RNA-bind_prot"/>
</dbReference>
<dbReference type="Proteomes" id="UP000005220">
    <property type="component" value="Chromosome 9"/>
</dbReference>
<gene>
    <name evidence="6" type="primary">KAFR0I02240</name>
    <name evidence="6" type="ORF">KAFR_0I02240</name>
</gene>
<proteinExistence type="predicted"/>
<evidence type="ECO:0000256" key="3">
    <source>
        <dbReference type="SAM" id="MobiDB-lite"/>
    </source>
</evidence>
<feature type="compositionally biased region" description="Gly residues" evidence="3">
    <location>
        <begin position="74"/>
        <end position="89"/>
    </location>
</feature>
<dbReference type="PANTHER" id="PTHR48025">
    <property type="entry name" value="OS02G0815200 PROTEIN"/>
    <property type="match status" value="1"/>
</dbReference>
<evidence type="ECO:0000259" key="5">
    <source>
        <dbReference type="PROSITE" id="PS50102"/>
    </source>
</evidence>
<dbReference type="PANTHER" id="PTHR48025:SF1">
    <property type="entry name" value="RRM DOMAIN-CONTAINING PROTEIN"/>
    <property type="match status" value="1"/>
</dbReference>
<reference evidence="6 7" key="1">
    <citation type="journal article" date="2011" name="Proc. Natl. Acad. Sci. U.S.A.">
        <title>Evolutionary erosion of yeast sex chromosomes by mating-type switching accidents.</title>
        <authorList>
            <person name="Gordon J.L."/>
            <person name="Armisen D."/>
            <person name="Proux-Wera E."/>
            <person name="Oheigeartaigh S.S."/>
            <person name="Byrne K.P."/>
            <person name="Wolfe K.H."/>
        </authorList>
    </citation>
    <scope>NUCLEOTIDE SEQUENCE [LARGE SCALE GENOMIC DNA]</scope>
    <source>
        <strain evidence="7">ATCC 22294 / BCRC 22015 / CBS 2517 / CECT 1963 / NBRC 1671 / NRRL Y-8276</strain>
    </source>
</reference>
<evidence type="ECO:0000256" key="2">
    <source>
        <dbReference type="PROSITE-ProRule" id="PRU00176"/>
    </source>
</evidence>
<dbReference type="CDD" id="cd21606">
    <property type="entry name" value="RRM2_HRB1_GBP2"/>
    <property type="match status" value="1"/>
</dbReference>
<organism evidence="6 7">
    <name type="scientific">Kazachstania africana (strain ATCC 22294 / BCRC 22015 / CBS 2517 / CECT 1963 / NBRC 1671 / NRRL Y-8276)</name>
    <name type="common">Yeast</name>
    <name type="synonym">Kluyveromyces africanus</name>
    <dbReference type="NCBI Taxonomy" id="1071382"/>
    <lineage>
        <taxon>Eukaryota</taxon>
        <taxon>Fungi</taxon>
        <taxon>Dikarya</taxon>
        <taxon>Ascomycota</taxon>
        <taxon>Saccharomycotina</taxon>
        <taxon>Saccharomycetes</taxon>
        <taxon>Saccharomycetales</taxon>
        <taxon>Saccharomycetaceae</taxon>
        <taxon>Kazachstania</taxon>
    </lineage>
</organism>
<dbReference type="OrthoDB" id="1049195at2759"/>
<dbReference type="EMBL" id="HE650829">
    <property type="protein sequence ID" value="CCF60003.1"/>
    <property type="molecule type" value="Genomic_DNA"/>
</dbReference>
<name>H2B053_KAZAF</name>
<dbReference type="FunFam" id="3.30.70.330:FF:000362">
    <property type="entry name" value="GBP2p Poly(A+) RNA-binding protein"/>
    <property type="match status" value="1"/>
</dbReference>
<feature type="domain" description="RRM" evidence="5">
    <location>
        <begin position="228"/>
        <end position="305"/>
    </location>
</feature>
<dbReference type="Pfam" id="PF00076">
    <property type="entry name" value="RRM_1"/>
    <property type="match status" value="3"/>
</dbReference>
<keyword evidence="1 2" id="KW-0694">RNA-binding</keyword>
<dbReference type="CDD" id="cd21607">
    <property type="entry name" value="RRM3_HRB1_GBP2"/>
    <property type="match status" value="1"/>
</dbReference>
<dbReference type="KEGG" id="kaf:KAFR_0I02240"/>
<dbReference type="CDD" id="cd21605">
    <property type="entry name" value="RRM1_HRB1_GBP2"/>
    <property type="match status" value="1"/>
</dbReference>
<evidence type="ECO:0000256" key="4">
    <source>
        <dbReference type="SAM" id="Phobius"/>
    </source>
</evidence>
<keyword evidence="7" id="KW-1185">Reference proteome</keyword>
<keyword evidence="4" id="KW-1133">Transmembrane helix</keyword>
<feature type="domain" description="RRM" evidence="5">
    <location>
        <begin position="128"/>
        <end position="204"/>
    </location>
</feature>
<dbReference type="eggNOG" id="KOG0118">
    <property type="taxonomic scope" value="Eukaryota"/>
</dbReference>
<feature type="domain" description="RRM" evidence="5">
    <location>
        <begin position="344"/>
        <end position="421"/>
    </location>
</feature>
<dbReference type="Gene3D" id="3.30.70.330">
    <property type="match status" value="3"/>
</dbReference>
<dbReference type="STRING" id="1071382.H2B053"/>
<dbReference type="PROSITE" id="PS50102">
    <property type="entry name" value="RRM"/>
    <property type="match status" value="3"/>
</dbReference>
<accession>H2B053</accession>
<dbReference type="AlphaFoldDB" id="H2B053"/>
<dbReference type="HOGENOM" id="CLU_026447_2_0_1"/>
<evidence type="ECO:0000313" key="6">
    <source>
        <dbReference type="EMBL" id="CCF60003.1"/>
    </source>
</evidence>
<sequence>MIVFFSNLVPILLIFIVRAPFLFGVIFFLLYQRNSNQRSRSRSPSRRYPEYNEDRYHGRDYESSRRFHPRRGRGGGGFRGRGRGGFGYRGSYGGGSGFRGSRAPRFQRREPNYALGESGIAEDKNYDNSVFVGNLSFDCTGDDLRDLFSSIGRVISANIYYSHGRSKGMGTVEFEDTADVDEAINQLNDTMFMGRNIFLKPDSPPPNQNKFPRAQPLSHQQESLPQGYEVFIINLPYSATWQDLKDLFRESGDVLRADIELDYNGYSRGFGNVFYATKEEMYSAIDRFNGYDWNGRILEVREGKFNQINETSNENEFIDYNEVPSEKPSSTFTEGVIGGGEKTNLVYISNLPFATSIDDLYDLVESLGNVVHAELKFDETGSPTGVAIVEYEDMDYAETAMEKLNDYNYGGNELSVSYAQRK</sequence>
<keyword evidence="4" id="KW-0472">Membrane</keyword>
<dbReference type="InterPro" id="IPR012677">
    <property type="entry name" value="Nucleotide-bd_a/b_plait_sf"/>
</dbReference>
<dbReference type="GeneID" id="13883639"/>
<dbReference type="InParanoid" id="H2B053"/>
<evidence type="ECO:0000313" key="7">
    <source>
        <dbReference type="Proteomes" id="UP000005220"/>
    </source>
</evidence>
<dbReference type="InterPro" id="IPR000504">
    <property type="entry name" value="RRM_dom"/>
</dbReference>
<evidence type="ECO:0000256" key="1">
    <source>
        <dbReference type="ARBA" id="ARBA00022884"/>
    </source>
</evidence>
<dbReference type="SUPFAM" id="SSF54928">
    <property type="entry name" value="RNA-binding domain, RBD"/>
    <property type="match status" value="2"/>
</dbReference>